<reference evidence="2" key="1">
    <citation type="journal article" date="2011" name="Genome Biol.">
        <title>Comparative genomics of the social amoebae Dictyostelium discoideum and Dictyostelium purpureum.</title>
        <authorList>
            <consortium name="US DOE Joint Genome Institute (JGI-PGF)"/>
            <person name="Sucgang R."/>
            <person name="Kuo A."/>
            <person name="Tian X."/>
            <person name="Salerno W."/>
            <person name="Parikh A."/>
            <person name="Feasley C.L."/>
            <person name="Dalin E."/>
            <person name="Tu H."/>
            <person name="Huang E."/>
            <person name="Barry K."/>
            <person name="Lindquist E."/>
            <person name="Shapiro H."/>
            <person name="Bruce D."/>
            <person name="Schmutz J."/>
            <person name="Salamov A."/>
            <person name="Fey P."/>
            <person name="Gaudet P."/>
            <person name="Anjard C."/>
            <person name="Babu M.M."/>
            <person name="Basu S."/>
            <person name="Bushmanova Y."/>
            <person name="van der Wel H."/>
            <person name="Katoh-Kurasawa M."/>
            <person name="Dinh C."/>
            <person name="Coutinho P.M."/>
            <person name="Saito T."/>
            <person name="Elias M."/>
            <person name="Schaap P."/>
            <person name="Kay R.R."/>
            <person name="Henrissat B."/>
            <person name="Eichinger L."/>
            <person name="Rivero F."/>
            <person name="Putnam N.H."/>
            <person name="West C.M."/>
            <person name="Loomis W.F."/>
            <person name="Chisholm R.L."/>
            <person name="Shaulsky G."/>
            <person name="Strassmann J.E."/>
            <person name="Queller D.C."/>
            <person name="Kuspa A."/>
            <person name="Grigoriev I.V."/>
        </authorList>
    </citation>
    <scope>NUCLEOTIDE SEQUENCE [LARGE SCALE GENOMIC DNA]</scope>
    <source>
        <strain evidence="2">QSDP1</strain>
    </source>
</reference>
<dbReference type="InParanoid" id="F0ZDN2"/>
<dbReference type="AlphaFoldDB" id="F0ZDN2"/>
<dbReference type="VEuPathDB" id="AmoebaDB:DICPUDRAFT_149410"/>
<keyword evidence="2" id="KW-1185">Reference proteome</keyword>
<dbReference type="InterPro" id="IPR008455">
    <property type="entry name" value="HssA/B-related"/>
</dbReference>
<name>F0ZDN2_DICPU</name>
<proteinExistence type="predicted"/>
<evidence type="ECO:0000313" key="1">
    <source>
        <dbReference type="EMBL" id="EGC37945.1"/>
    </source>
</evidence>
<dbReference type="RefSeq" id="XP_003285516.1">
    <property type="nucleotide sequence ID" value="XM_003285468.1"/>
</dbReference>
<dbReference type="Proteomes" id="UP000001064">
    <property type="component" value="Unassembled WGS sequence"/>
</dbReference>
<accession>F0ZDN2</accession>
<gene>
    <name evidence="1" type="ORF">DICPUDRAFT_149410</name>
</gene>
<dbReference type="EMBL" id="GL870987">
    <property type="protein sequence ID" value="EGC37945.1"/>
    <property type="molecule type" value="Genomic_DNA"/>
</dbReference>
<dbReference type="KEGG" id="dpp:DICPUDRAFT_149410"/>
<organism evidence="1 2">
    <name type="scientific">Dictyostelium purpureum</name>
    <name type="common">Slime mold</name>
    <dbReference type="NCBI Taxonomy" id="5786"/>
    <lineage>
        <taxon>Eukaryota</taxon>
        <taxon>Amoebozoa</taxon>
        <taxon>Evosea</taxon>
        <taxon>Eumycetozoa</taxon>
        <taxon>Dictyostelia</taxon>
        <taxon>Dictyosteliales</taxon>
        <taxon>Dictyosteliaceae</taxon>
        <taxon>Dictyostelium</taxon>
    </lineage>
</organism>
<dbReference type="GeneID" id="10503036"/>
<protein>
    <submittedName>
        <fullName evidence="1">Uncharacterized protein</fullName>
    </submittedName>
</protein>
<sequence length="88" mass="8726">MTILGSIVSLSNPTKSVKNQFIYNSSGLNGRLQGSNASAGKIGDVNRGIATVIGETTGIVAGAVIGGLDYAIEGALAGIAKGFAFGIL</sequence>
<evidence type="ECO:0000313" key="2">
    <source>
        <dbReference type="Proteomes" id="UP000001064"/>
    </source>
</evidence>
<dbReference type="Pfam" id="PF05710">
    <property type="entry name" value="Coiled"/>
    <property type="match status" value="1"/>
</dbReference>